<dbReference type="GO" id="GO:0008168">
    <property type="term" value="F:methyltransferase activity"/>
    <property type="evidence" value="ECO:0007669"/>
    <property type="project" value="UniProtKB-KW"/>
</dbReference>
<protein>
    <submittedName>
        <fullName evidence="3">Class I SAM-dependent methyltransferase</fullName>
    </submittedName>
</protein>
<dbReference type="GO" id="GO:0032259">
    <property type="term" value="P:methylation"/>
    <property type="evidence" value="ECO:0007669"/>
    <property type="project" value="UniProtKB-KW"/>
</dbReference>
<evidence type="ECO:0000313" key="4">
    <source>
        <dbReference type="Proteomes" id="UP001621512"/>
    </source>
</evidence>
<accession>A0ABZ1MLA0</accession>
<dbReference type="Gene3D" id="3.40.50.150">
    <property type="entry name" value="Vaccinia Virus protein VP39"/>
    <property type="match status" value="1"/>
</dbReference>
<feature type="region of interest" description="Disordered" evidence="1">
    <location>
        <begin position="1"/>
        <end position="55"/>
    </location>
</feature>
<dbReference type="Proteomes" id="UP001621512">
    <property type="component" value="Chromosome"/>
</dbReference>
<keyword evidence="4" id="KW-1185">Reference proteome</keyword>
<gene>
    <name evidence="3" type="ORF">OHU35_22835</name>
</gene>
<dbReference type="InterPro" id="IPR041698">
    <property type="entry name" value="Methyltransf_25"/>
</dbReference>
<dbReference type="NCBIfam" id="NF041820">
    <property type="entry name" value="daptide_MTase"/>
    <property type="match status" value="1"/>
</dbReference>
<dbReference type="SUPFAM" id="SSF53335">
    <property type="entry name" value="S-adenosyl-L-methionine-dependent methyltransferases"/>
    <property type="match status" value="1"/>
</dbReference>
<dbReference type="EMBL" id="CP108341">
    <property type="protein sequence ID" value="WTW28703.1"/>
    <property type="molecule type" value="Genomic_DNA"/>
</dbReference>
<keyword evidence="3" id="KW-0808">Transferase</keyword>
<feature type="domain" description="Methyltransferase" evidence="2">
    <location>
        <begin position="128"/>
        <end position="226"/>
    </location>
</feature>
<evidence type="ECO:0000313" key="3">
    <source>
        <dbReference type="EMBL" id="WTW28703.1"/>
    </source>
</evidence>
<dbReference type="CDD" id="cd02440">
    <property type="entry name" value="AdoMet_MTases"/>
    <property type="match status" value="1"/>
</dbReference>
<reference evidence="3 4" key="1">
    <citation type="submission" date="2022-10" db="EMBL/GenBank/DDBJ databases">
        <title>The complete genomes of actinobacterial strains from the NBC collection.</title>
        <authorList>
            <person name="Joergensen T.S."/>
            <person name="Alvarez Arevalo M."/>
            <person name="Sterndorff E.B."/>
            <person name="Faurdal D."/>
            <person name="Vuksanovic O."/>
            <person name="Mourched A.-S."/>
            <person name="Charusanti P."/>
            <person name="Shaw S."/>
            <person name="Blin K."/>
            <person name="Weber T."/>
        </authorList>
    </citation>
    <scope>NUCLEOTIDE SEQUENCE [LARGE SCALE GENOMIC DNA]</scope>
    <source>
        <strain evidence="3 4">NBC_00017</strain>
    </source>
</reference>
<dbReference type="InterPro" id="IPR049690">
    <property type="entry name" value="Daptide_MTase"/>
</dbReference>
<feature type="compositionally biased region" description="Low complexity" evidence="1">
    <location>
        <begin position="1"/>
        <end position="17"/>
    </location>
</feature>
<dbReference type="RefSeq" id="WP_229873070.1">
    <property type="nucleotide sequence ID" value="NZ_BMUK01000008.1"/>
</dbReference>
<evidence type="ECO:0000259" key="2">
    <source>
        <dbReference type="Pfam" id="PF13649"/>
    </source>
</evidence>
<evidence type="ECO:0000256" key="1">
    <source>
        <dbReference type="SAM" id="MobiDB-lite"/>
    </source>
</evidence>
<dbReference type="InterPro" id="IPR029063">
    <property type="entry name" value="SAM-dependent_MTases_sf"/>
</dbReference>
<dbReference type="Pfam" id="PF13649">
    <property type="entry name" value="Methyltransf_25"/>
    <property type="match status" value="1"/>
</dbReference>
<name>A0ABZ1MLA0_STREF</name>
<proteinExistence type="predicted"/>
<organism evidence="3 4">
    <name type="scientific">Streptomyces purpurascens</name>
    <dbReference type="NCBI Taxonomy" id="1924"/>
    <lineage>
        <taxon>Bacteria</taxon>
        <taxon>Bacillati</taxon>
        <taxon>Actinomycetota</taxon>
        <taxon>Actinomycetes</taxon>
        <taxon>Kitasatosporales</taxon>
        <taxon>Streptomycetaceae</taxon>
        <taxon>Streptomyces</taxon>
    </lineage>
</organism>
<sequence length="335" mass="35513">MPLTTTEETTTSDEITTADGPATSDEITTAGGPATGHEITTSDEITTADGPATSDEITMDHATATDHATTTVRARTLAARRIAELGDRARVCGLYDALGAPLYHDLATYDDPETRALLTAVRTTPGPVLDLAAGSGRFTLPLLAIGRQVTALDLSTDMLALLRTALDRAPASMRARCTVVRGDMSRFALGQRFPHILLGTTSLSLLDEDGRAGLYRSVLAHLAEGGRFLLTVLERGDSDGPDETAVRVTGAGGTVYELYEHWPAGADSRSVTLLPADPPQDDSPVTVCTDRVAVLDLPRLEEELTASGLTITSRQLLSPPGERHRVTLLTTEASR</sequence>
<keyword evidence="3" id="KW-0489">Methyltransferase</keyword>